<dbReference type="RefSeq" id="WP_227323745.1">
    <property type="nucleotide sequence ID" value="NZ_JAESVB010000023.1"/>
</dbReference>
<dbReference type="Proteomes" id="UP000708298">
    <property type="component" value="Unassembled WGS sequence"/>
</dbReference>
<reference evidence="2" key="2">
    <citation type="submission" date="2021-01" db="EMBL/GenBank/DDBJ databases">
        <authorList>
            <person name="Mieszkin S."/>
            <person name="Pouder E."/>
            <person name="Alain K."/>
        </authorList>
    </citation>
    <scope>NUCLEOTIDE SEQUENCE</scope>
    <source>
        <strain evidence="2">HW T2.11</strain>
    </source>
</reference>
<reference evidence="2" key="1">
    <citation type="journal article" date="2021" name="Microorganisms">
        <title>Acidisoma silvae sp. nov. and Acidisomacellulosilytica sp. nov., Two Acidophilic Bacteria Isolated from Decaying Wood, Hydrolyzing Cellulose and Producing Poly-3-hydroxybutyrate.</title>
        <authorList>
            <person name="Mieszkin S."/>
            <person name="Pouder E."/>
            <person name="Uroz S."/>
            <person name="Simon-Colin C."/>
            <person name="Alain K."/>
        </authorList>
    </citation>
    <scope>NUCLEOTIDE SEQUENCE</scope>
    <source>
        <strain evidence="2">HW T2.11</strain>
    </source>
</reference>
<feature type="region of interest" description="Disordered" evidence="1">
    <location>
        <begin position="157"/>
        <end position="176"/>
    </location>
</feature>
<sequence>MMSAPMPGLHLVSFKDPAAALGIAVRLTMRYPVFAEMPFGTWADILEAQVNRGHQAFVVDEAMEVRGFVGYGLTSRDNAEAWANGTRTLTSAECLAGDCLIINVWISDNSHTRNFLIRAIRRLGLNKQALYFKRLYADRTVRPSCIRNNVTVARHVARDSGEAGGTPRVDEAETIS</sequence>
<dbReference type="AlphaFoldDB" id="A0A963YVX2"/>
<name>A0A963YVX2_9PROT</name>
<comment type="caution">
    <text evidence="2">The sequence shown here is derived from an EMBL/GenBank/DDBJ whole genome shotgun (WGS) entry which is preliminary data.</text>
</comment>
<keyword evidence="3" id="KW-1185">Reference proteome</keyword>
<gene>
    <name evidence="2" type="ORF">ASILVAE211_23135</name>
</gene>
<protein>
    <recommendedName>
        <fullName evidence="4">Toxin-activating lysine-acyltransferase</fullName>
    </recommendedName>
</protein>
<evidence type="ECO:0000313" key="3">
    <source>
        <dbReference type="Proteomes" id="UP000708298"/>
    </source>
</evidence>
<evidence type="ECO:0000313" key="2">
    <source>
        <dbReference type="EMBL" id="MCB8878098.1"/>
    </source>
</evidence>
<dbReference type="EMBL" id="JAESVB010000023">
    <property type="protein sequence ID" value="MCB8878098.1"/>
    <property type="molecule type" value="Genomic_DNA"/>
</dbReference>
<proteinExistence type="predicted"/>
<organism evidence="2 3">
    <name type="scientific">Acidisoma silvae</name>
    <dbReference type="NCBI Taxonomy" id="2802396"/>
    <lineage>
        <taxon>Bacteria</taxon>
        <taxon>Pseudomonadati</taxon>
        <taxon>Pseudomonadota</taxon>
        <taxon>Alphaproteobacteria</taxon>
        <taxon>Acetobacterales</taxon>
        <taxon>Acidocellaceae</taxon>
        <taxon>Acidisoma</taxon>
    </lineage>
</organism>
<evidence type="ECO:0000256" key="1">
    <source>
        <dbReference type="SAM" id="MobiDB-lite"/>
    </source>
</evidence>
<accession>A0A963YVX2</accession>
<evidence type="ECO:0008006" key="4">
    <source>
        <dbReference type="Google" id="ProtNLM"/>
    </source>
</evidence>